<evidence type="ECO:0000256" key="3">
    <source>
        <dbReference type="ARBA" id="ARBA00023157"/>
    </source>
</evidence>
<keyword evidence="6" id="KW-0646">Protease inhibitor</keyword>
<keyword evidence="5" id="KW-1185">Reference proteome</keyword>
<dbReference type="Pfam" id="PF00050">
    <property type="entry name" value="Kazal_1"/>
    <property type="match status" value="1"/>
</dbReference>
<dbReference type="Gene3D" id="3.30.60.30">
    <property type="match status" value="1"/>
</dbReference>
<dbReference type="FunCoup" id="A0A2Y9RMS6">
    <property type="interactions" value="6"/>
</dbReference>
<organism evidence="5 6">
    <name type="scientific">Trichechus manatus latirostris</name>
    <name type="common">Florida manatee</name>
    <dbReference type="NCBI Taxonomy" id="127582"/>
    <lineage>
        <taxon>Eukaryota</taxon>
        <taxon>Metazoa</taxon>
        <taxon>Chordata</taxon>
        <taxon>Craniata</taxon>
        <taxon>Vertebrata</taxon>
        <taxon>Euteleostomi</taxon>
        <taxon>Mammalia</taxon>
        <taxon>Eutheria</taxon>
        <taxon>Afrotheria</taxon>
        <taxon>Sirenia</taxon>
        <taxon>Trichechidae</taxon>
        <taxon>Trichechus</taxon>
    </lineage>
</organism>
<evidence type="ECO:0000256" key="2">
    <source>
        <dbReference type="ARBA" id="ARBA00022525"/>
    </source>
</evidence>
<accession>A0A2Y9RMS6</accession>
<keyword evidence="6" id="KW-0722">Serine protease inhibitor</keyword>
<dbReference type="PROSITE" id="PS00282">
    <property type="entry name" value="KAZAL_1"/>
    <property type="match status" value="1"/>
</dbReference>
<dbReference type="GO" id="GO:0005576">
    <property type="term" value="C:extracellular region"/>
    <property type="evidence" value="ECO:0007669"/>
    <property type="project" value="UniProtKB-SubCell"/>
</dbReference>
<sequence length="107" mass="12332">MCNKQSYSTFSIKNLGMLCQRFTFITIFNYALVSGHREWWPPSGPFKVKCPYRKVDLSWYSGTVNPCPKIRQPICGTNVQTYDNPCILCIESMKSRGKIKFSHDGHC</sequence>
<evidence type="ECO:0000313" key="6">
    <source>
        <dbReference type="RefSeq" id="XP_023594951.1"/>
    </source>
</evidence>
<dbReference type="Proteomes" id="UP000248480">
    <property type="component" value="Unplaced"/>
</dbReference>
<keyword evidence="3" id="KW-1015">Disulfide bond</keyword>
<dbReference type="KEGG" id="tmu:111822108"/>
<dbReference type="GeneID" id="111822108"/>
<comment type="subcellular location">
    <subcellularLocation>
        <location evidence="1">Secreted</location>
    </subcellularLocation>
</comment>
<dbReference type="InterPro" id="IPR002350">
    <property type="entry name" value="Kazal_dom"/>
</dbReference>
<dbReference type="SMART" id="SM00280">
    <property type="entry name" value="KAZAL"/>
    <property type="match status" value="1"/>
</dbReference>
<feature type="domain" description="Kazal-like" evidence="4">
    <location>
        <begin position="44"/>
        <end position="107"/>
    </location>
</feature>
<name>A0A2Y9RMS6_TRIMA</name>
<dbReference type="PANTHER" id="PTHR47499">
    <property type="entry name" value="SERINE PROTEASE INHIBITOR KAZAL-TYPE 7 SPINK7"/>
    <property type="match status" value="1"/>
</dbReference>
<dbReference type="CTD" id="408187"/>
<dbReference type="STRING" id="127582.A0A2Y9RMS6"/>
<dbReference type="PROSITE" id="PS51465">
    <property type="entry name" value="KAZAL_2"/>
    <property type="match status" value="1"/>
</dbReference>
<keyword evidence="2" id="KW-0964">Secreted</keyword>
<dbReference type="InterPro" id="IPR050159">
    <property type="entry name" value="Kazal-type_SerProtInhib"/>
</dbReference>
<dbReference type="RefSeq" id="XP_023594951.1">
    <property type="nucleotide sequence ID" value="XM_023739183.1"/>
</dbReference>
<evidence type="ECO:0000313" key="5">
    <source>
        <dbReference type="Proteomes" id="UP000248480"/>
    </source>
</evidence>
<dbReference type="InterPro" id="IPR036058">
    <property type="entry name" value="Kazal_dom_sf"/>
</dbReference>
<dbReference type="SUPFAM" id="SSF100895">
    <property type="entry name" value="Kazal-type serine protease inhibitors"/>
    <property type="match status" value="1"/>
</dbReference>
<dbReference type="AlphaFoldDB" id="A0A2Y9RMS6"/>
<gene>
    <name evidence="6" type="primary">SPINK14</name>
</gene>
<dbReference type="GO" id="GO:0004867">
    <property type="term" value="F:serine-type endopeptidase inhibitor activity"/>
    <property type="evidence" value="ECO:0007669"/>
    <property type="project" value="UniProtKB-KW"/>
</dbReference>
<evidence type="ECO:0000259" key="4">
    <source>
        <dbReference type="PROSITE" id="PS51465"/>
    </source>
</evidence>
<evidence type="ECO:0000256" key="1">
    <source>
        <dbReference type="ARBA" id="ARBA00004613"/>
    </source>
</evidence>
<protein>
    <submittedName>
        <fullName evidence="6">Serine protease inhibitor Kazal-type 14</fullName>
    </submittedName>
</protein>
<dbReference type="InParanoid" id="A0A2Y9RMS6"/>
<proteinExistence type="predicted"/>
<reference evidence="6" key="1">
    <citation type="submission" date="2025-08" db="UniProtKB">
        <authorList>
            <consortium name="RefSeq"/>
        </authorList>
    </citation>
    <scope>IDENTIFICATION</scope>
</reference>
<dbReference type="PANTHER" id="PTHR47499:SF3">
    <property type="entry name" value="SERINE PROTEASE INHIBITOR KAZAL-TYPE 14"/>
    <property type="match status" value="1"/>
</dbReference>